<dbReference type="InterPro" id="IPR020845">
    <property type="entry name" value="AMP-binding_CS"/>
</dbReference>
<proteinExistence type="predicted"/>
<dbReference type="InterPro" id="IPR000873">
    <property type="entry name" value="AMP-dep_synth/lig_dom"/>
</dbReference>
<feature type="domain" description="AMP-dependent synthetase/ligase" evidence="1">
    <location>
        <begin position="21"/>
        <end position="358"/>
    </location>
</feature>
<dbReference type="PROSITE" id="PS00455">
    <property type="entry name" value="AMP_BINDING"/>
    <property type="match status" value="1"/>
</dbReference>
<dbReference type="InterPro" id="IPR042099">
    <property type="entry name" value="ANL_N_sf"/>
</dbReference>
<evidence type="ECO:0000259" key="1">
    <source>
        <dbReference type="Pfam" id="PF00501"/>
    </source>
</evidence>
<keyword evidence="3" id="KW-0436">Ligase</keyword>
<dbReference type="InterPro" id="IPR050237">
    <property type="entry name" value="ATP-dep_AMP-bd_enzyme"/>
</dbReference>
<evidence type="ECO:0000313" key="3">
    <source>
        <dbReference type="EMBL" id="PQA71883.1"/>
    </source>
</evidence>
<dbReference type="InterPro" id="IPR045851">
    <property type="entry name" value="AMP-bd_C_sf"/>
</dbReference>
<dbReference type="AlphaFoldDB" id="A0A2S7IV46"/>
<dbReference type="Gene3D" id="3.40.50.12780">
    <property type="entry name" value="N-terminal domain of ligase-like"/>
    <property type="match status" value="1"/>
</dbReference>
<comment type="caution">
    <text evidence="3">The sequence shown here is derived from an EMBL/GenBank/DDBJ whole genome shotgun (WGS) entry which is preliminary data.</text>
</comment>
<feature type="domain" description="AMP-binding enzyme C-terminal" evidence="2">
    <location>
        <begin position="408"/>
        <end position="481"/>
    </location>
</feature>
<reference evidence="3 4" key="1">
    <citation type="submission" date="2018-02" db="EMBL/GenBank/DDBJ databases">
        <title>Draft genome sequence of Ochrobactrum oryzae found in Brazil.</title>
        <authorList>
            <person name="Cerdeira L."/>
            <person name="Andrade F."/>
            <person name="Zacariotto T."/>
            <person name="Barbosa B."/>
            <person name="Santos S."/>
            <person name="Cassetari V."/>
            <person name="Lincopan N."/>
        </authorList>
    </citation>
    <scope>NUCLEOTIDE SEQUENCE [LARGE SCALE GENOMIC DNA]</scope>
    <source>
        <strain evidence="3 4">OA447</strain>
    </source>
</reference>
<dbReference type="OrthoDB" id="9803968at2"/>
<name>A0A2S7IV46_9HYPH</name>
<dbReference type="GO" id="GO:0016878">
    <property type="term" value="F:acid-thiol ligase activity"/>
    <property type="evidence" value="ECO:0007669"/>
    <property type="project" value="UniProtKB-ARBA"/>
</dbReference>
<dbReference type="SUPFAM" id="SSF56801">
    <property type="entry name" value="Acetyl-CoA synthetase-like"/>
    <property type="match status" value="1"/>
</dbReference>
<dbReference type="InterPro" id="IPR025110">
    <property type="entry name" value="AMP-bd_C"/>
</dbReference>
<dbReference type="PANTHER" id="PTHR43767">
    <property type="entry name" value="LONG-CHAIN-FATTY-ACID--COA LIGASE"/>
    <property type="match status" value="1"/>
</dbReference>
<sequence length="508" mass="55820">MHIHGLVRSFLDRAQSSAQNTYATLNGQLCSFGDLYRASESIGHVLARAGTMSGDRVVVMLPNSPYSLALVFALLRRGLVWVPVNPALVGSALDNVFRTTEPKLAFCEDNVADTLRQSAELTGTTIQIVTDTSFPEYTGDAPAIIDLPGPQDLAAIMFTSGTTGPAKGVMVTHMMLELACHSVALCTDMKPGDKFFMWEPFYHIGGAQVILLPLFHDITLTMVERFSGSQFWKQVSETGCTHIHHLGGIIQILLKQPESSYDRNHNARVAWGGGCAPSVWRAFEERFGVQIRECYGMTECSSLTTYNDENIVGSVGRPLPYFDVRLIGENGKVLGPGEGKGEIVVSTTLPGAITEGYYRNAEATGRAVKPDGFHTGDLGSWDESGHLYFHGRTGDSIRCKGENVSAFEVESVANRHPDIEESALVGVDAEIGEYDIHLFIEPIAGATPDPFAIWTWLSSRLAPYQRPRFISFVERFPRTPSQRIQKHLLDVNPENRWEAPQMAKGKAI</sequence>
<dbReference type="Pfam" id="PF00501">
    <property type="entry name" value="AMP-binding"/>
    <property type="match status" value="1"/>
</dbReference>
<evidence type="ECO:0000259" key="2">
    <source>
        <dbReference type="Pfam" id="PF13193"/>
    </source>
</evidence>
<dbReference type="PANTHER" id="PTHR43767:SF1">
    <property type="entry name" value="NONRIBOSOMAL PEPTIDE SYNTHASE PES1 (EUROFUNG)-RELATED"/>
    <property type="match status" value="1"/>
</dbReference>
<dbReference type="RefSeq" id="WP_104757316.1">
    <property type="nucleotide sequence ID" value="NZ_JAGSIC010000031.1"/>
</dbReference>
<evidence type="ECO:0000313" key="4">
    <source>
        <dbReference type="Proteomes" id="UP000238493"/>
    </source>
</evidence>
<organism evidence="3 4">
    <name type="scientific">Brucella oryzae</name>
    <dbReference type="NCBI Taxonomy" id="335286"/>
    <lineage>
        <taxon>Bacteria</taxon>
        <taxon>Pseudomonadati</taxon>
        <taxon>Pseudomonadota</taxon>
        <taxon>Alphaproteobacteria</taxon>
        <taxon>Hyphomicrobiales</taxon>
        <taxon>Brucellaceae</taxon>
        <taxon>Brucella/Ochrobactrum group</taxon>
        <taxon>Brucella</taxon>
    </lineage>
</organism>
<keyword evidence="4" id="KW-1185">Reference proteome</keyword>
<dbReference type="Gene3D" id="3.30.300.30">
    <property type="match status" value="1"/>
</dbReference>
<dbReference type="Pfam" id="PF13193">
    <property type="entry name" value="AMP-binding_C"/>
    <property type="match status" value="1"/>
</dbReference>
<accession>A0A2S7IV46</accession>
<gene>
    <name evidence="3" type="ORF">C3731_19690</name>
</gene>
<dbReference type="EMBL" id="PTRC01000042">
    <property type="protein sequence ID" value="PQA71883.1"/>
    <property type="molecule type" value="Genomic_DNA"/>
</dbReference>
<dbReference type="Proteomes" id="UP000238493">
    <property type="component" value="Unassembled WGS sequence"/>
</dbReference>
<protein>
    <submittedName>
        <fullName evidence="3">ATP-dependent acyl-CoA ligase</fullName>
    </submittedName>
</protein>